<keyword evidence="4" id="KW-0175">Coiled coil</keyword>
<dbReference type="Pfam" id="PF13637">
    <property type="entry name" value="Ank_4"/>
    <property type="match status" value="1"/>
</dbReference>
<keyword evidence="1" id="KW-0677">Repeat</keyword>
<feature type="transmembrane region" description="Helical" evidence="5">
    <location>
        <begin position="845"/>
        <end position="863"/>
    </location>
</feature>
<keyword evidence="5" id="KW-1133">Transmembrane helix</keyword>
<dbReference type="PANTHER" id="PTHR24198">
    <property type="entry name" value="ANKYRIN REPEAT AND PROTEIN KINASE DOMAIN-CONTAINING PROTEIN"/>
    <property type="match status" value="1"/>
</dbReference>
<keyword evidence="2 3" id="KW-0040">ANK repeat</keyword>
<feature type="coiled-coil region" evidence="4">
    <location>
        <begin position="1068"/>
        <end position="1137"/>
    </location>
</feature>
<dbReference type="Pfam" id="PF12796">
    <property type="entry name" value="Ank_2"/>
    <property type="match status" value="2"/>
</dbReference>
<keyword evidence="7" id="KW-1185">Reference proteome</keyword>
<evidence type="ECO:0000256" key="2">
    <source>
        <dbReference type="ARBA" id="ARBA00023043"/>
    </source>
</evidence>
<dbReference type="SUPFAM" id="SSF48403">
    <property type="entry name" value="Ankyrin repeat"/>
    <property type="match status" value="1"/>
</dbReference>
<reference evidence="6 7" key="1">
    <citation type="journal article" date="2023" name="BMC Biol.">
        <title>The compact genome of the sponge Oopsacas minuta (Hexactinellida) is lacking key metazoan core genes.</title>
        <authorList>
            <person name="Santini S."/>
            <person name="Schenkelaars Q."/>
            <person name="Jourda C."/>
            <person name="Duchesne M."/>
            <person name="Belahbib H."/>
            <person name="Rocher C."/>
            <person name="Selva M."/>
            <person name="Riesgo A."/>
            <person name="Vervoort M."/>
            <person name="Leys S.P."/>
            <person name="Kodjabachian L."/>
            <person name="Le Bivic A."/>
            <person name="Borchiellini C."/>
            <person name="Claverie J.M."/>
            <person name="Renard E."/>
        </authorList>
    </citation>
    <scope>NUCLEOTIDE SEQUENCE [LARGE SCALE GENOMIC DNA]</scope>
    <source>
        <strain evidence="6">SPO-2</strain>
    </source>
</reference>
<dbReference type="Pfam" id="PF00023">
    <property type="entry name" value="Ank"/>
    <property type="match status" value="1"/>
</dbReference>
<dbReference type="Gene3D" id="1.25.40.20">
    <property type="entry name" value="Ankyrin repeat-containing domain"/>
    <property type="match status" value="3"/>
</dbReference>
<evidence type="ECO:0008006" key="8">
    <source>
        <dbReference type="Google" id="ProtNLM"/>
    </source>
</evidence>
<gene>
    <name evidence="6" type="ORF">LOD99_5818</name>
</gene>
<feature type="transmembrane region" description="Helical" evidence="5">
    <location>
        <begin position="883"/>
        <end position="902"/>
    </location>
</feature>
<dbReference type="PROSITE" id="PS50088">
    <property type="entry name" value="ANK_REPEAT"/>
    <property type="match status" value="2"/>
</dbReference>
<feature type="transmembrane region" description="Helical" evidence="5">
    <location>
        <begin position="807"/>
        <end position="839"/>
    </location>
</feature>
<proteinExistence type="predicted"/>
<dbReference type="AlphaFoldDB" id="A0AAV7JPY8"/>
<feature type="repeat" description="ANK" evidence="3">
    <location>
        <begin position="354"/>
        <end position="386"/>
    </location>
</feature>
<dbReference type="Proteomes" id="UP001165289">
    <property type="component" value="Unassembled WGS sequence"/>
</dbReference>
<feature type="transmembrane region" description="Helical" evidence="5">
    <location>
        <begin position="732"/>
        <end position="749"/>
    </location>
</feature>
<accession>A0AAV7JPY8</accession>
<keyword evidence="5" id="KW-0812">Transmembrane</keyword>
<protein>
    <recommendedName>
        <fullName evidence="8">Ion transport domain-containing protein</fullName>
    </recommendedName>
</protein>
<dbReference type="SMART" id="SM00248">
    <property type="entry name" value="ANK"/>
    <property type="match status" value="11"/>
</dbReference>
<comment type="caution">
    <text evidence="6">The sequence shown here is derived from an EMBL/GenBank/DDBJ whole genome shotgun (WGS) entry which is preliminary data.</text>
</comment>
<dbReference type="EMBL" id="JAKMXF010000311">
    <property type="protein sequence ID" value="KAI6650381.1"/>
    <property type="molecule type" value="Genomic_DNA"/>
</dbReference>
<evidence type="ECO:0000313" key="7">
    <source>
        <dbReference type="Proteomes" id="UP001165289"/>
    </source>
</evidence>
<evidence type="ECO:0000256" key="1">
    <source>
        <dbReference type="ARBA" id="ARBA00022737"/>
    </source>
</evidence>
<dbReference type="PANTHER" id="PTHR24198:SF165">
    <property type="entry name" value="ANKYRIN REPEAT-CONTAINING PROTEIN-RELATED"/>
    <property type="match status" value="1"/>
</dbReference>
<evidence type="ECO:0000313" key="6">
    <source>
        <dbReference type="EMBL" id="KAI6650381.1"/>
    </source>
</evidence>
<keyword evidence="5" id="KW-0472">Membrane</keyword>
<name>A0AAV7JPY8_9METZ</name>
<evidence type="ECO:0000256" key="3">
    <source>
        <dbReference type="PROSITE-ProRule" id="PRU00023"/>
    </source>
</evidence>
<organism evidence="6 7">
    <name type="scientific">Oopsacas minuta</name>
    <dbReference type="NCBI Taxonomy" id="111878"/>
    <lineage>
        <taxon>Eukaryota</taxon>
        <taxon>Metazoa</taxon>
        <taxon>Porifera</taxon>
        <taxon>Hexactinellida</taxon>
        <taxon>Hexasterophora</taxon>
        <taxon>Lyssacinosida</taxon>
        <taxon>Leucopsacidae</taxon>
        <taxon>Oopsacas</taxon>
    </lineage>
</organism>
<sequence length="1142" mass="129270">MDQPKGDDIQLVPVTANTEDIDVSNTANEAAEPISSSEVTAEQKQPLIAGTKVPLKESLDEEDTQIDEDAICDLLKTNSDKLIPMFEDTLLAGKTFANGNTILHLAARHAGEEMMEKILENIGELEFGAVNTDQFNILNCAVDGENEKSLMVILKWINKLKEEDESIGEMLDGECGEDCNTPLIQAYNNKNYNIIFELVRAGADPSITNNFVFNTLHYAALDDNIEAIQAIVDGAREGGEEAENKLQQARETVDFNDFLPGMDSDNKEIIKLLLPGVDVLNESCHEDYGSMLHFACDQNRPNLAKYLIEKEVPIDTENSSGFTPLCIVAHRGYHQIGTALLEAKADPNLLLTESRLCPLNYAAQHGRIGLVRELVKYGASTDRTDTSKSILYSAVFGGNYDVTKFLLDECGCNANIYDWKGDTKKKPLCIAIEGGHISIIKLLLQHGVSAVESVYSHDHQRPIHVAILSKQRQALQILLENGANPDDKTAAGATPAQLAVANDASTLLPLLLSYGISFTKRDVYGNTLLHAIASEGAVRCAEFLLQYLTDNYMDQIPKLLLEEKDARGRTPVDRAVDEANEAVLIEFFKHIQYDYFIQHPIIYHQLIEKNLFDALTALMDDSVSEKYLDVTLTPKFLDSVSSLEHSYPDDPLYDRFEPSFLHKLLDCPDPLVKYHPLVSIVVREKLRFYRWWYVLTFILYCFFLINLFYALIQASYLCDDMLLSYSDNLSKGRAFCEVIVIIYAIFFTFDEILEFALEWYQIHIEKKFIEKAREDQTFGDAGQGTGKLYEFRKIFHFSEHLRAYDRLLFHFFSALSSYIGVLNMIDVCALISLFILIVLRLSVVPAQWAFASFTFILFSLKLFKYTRIYPSLGAYVRTIVHIFLYDITQFGIIICIFLLAYFGGIHLAARLNIVESGTAVSLATGLTCSNETISNLFWFDTDRTILYDLRRPLLTGIIFLLDGGPGNEESTVLDSNFLFSLLYLAFAFTIIVVMLNILIAQLSETYGEIIKISGFHYKIELVVSLEFKSNLAFFFGRKLRMFTSIEELTIQPSKWKFLKESSPRKDTDLQIEENHTRLKRNIKLLEDEKLRGIISHEWIQDRINVMGQNIEKSVKQNTTLEARIDNLEGKLEQILNLLTPKT</sequence>
<feature type="transmembrane region" description="Helical" evidence="5">
    <location>
        <begin position="977"/>
        <end position="999"/>
    </location>
</feature>
<dbReference type="InterPro" id="IPR002110">
    <property type="entry name" value="Ankyrin_rpt"/>
</dbReference>
<evidence type="ECO:0000256" key="5">
    <source>
        <dbReference type="SAM" id="Phobius"/>
    </source>
</evidence>
<evidence type="ECO:0000256" key="4">
    <source>
        <dbReference type="SAM" id="Coils"/>
    </source>
</evidence>
<dbReference type="PROSITE" id="PS50297">
    <property type="entry name" value="ANK_REP_REGION"/>
    <property type="match status" value="1"/>
</dbReference>
<feature type="repeat" description="ANK" evidence="3">
    <location>
        <begin position="458"/>
        <end position="490"/>
    </location>
</feature>
<dbReference type="InterPro" id="IPR036770">
    <property type="entry name" value="Ankyrin_rpt-contain_sf"/>
</dbReference>
<feature type="transmembrane region" description="Helical" evidence="5">
    <location>
        <begin position="691"/>
        <end position="712"/>
    </location>
</feature>